<keyword evidence="1" id="KW-0378">Hydrolase</keyword>
<dbReference type="GO" id="GO:0004527">
    <property type="term" value="F:exonuclease activity"/>
    <property type="evidence" value="ECO:0007669"/>
    <property type="project" value="UniProtKB-KW"/>
</dbReference>
<dbReference type="Gene3D" id="3.30.420.10">
    <property type="entry name" value="Ribonuclease H-like superfamily/Ribonuclease H"/>
    <property type="match status" value="1"/>
</dbReference>
<organism evidence="1 2">
    <name type="scientific">Yersinia phage vB_Yru_GN1</name>
    <dbReference type="NCBI Taxonomy" id="3074381"/>
    <lineage>
        <taxon>Viruses</taxon>
        <taxon>Duplodnaviria</taxon>
        <taxon>Heunggongvirae</taxon>
        <taxon>Uroviricota</taxon>
        <taxon>Caudoviricetes</taxon>
        <taxon>Caudoviricetes incertae sedis</taxon>
        <taxon>Sepahanvirus</taxon>
        <taxon>Sepahanvirus vB-Yru-GN1</taxon>
    </lineage>
</organism>
<dbReference type="Proteomes" id="UP001304813">
    <property type="component" value="Segment"/>
</dbReference>
<reference evidence="1 2" key="1">
    <citation type="submission" date="2023-09" db="EMBL/GenBank/DDBJ databases">
        <title>Analysis of phage genome (vB_Yru_GN1) of the bacterium (Yersinia ruckeri).</title>
        <authorList>
            <person name="Ganjoor M.S."/>
            <person name="Bouzari M."/>
            <person name="Soleimani-Delfan A."/>
        </authorList>
    </citation>
    <scope>NUCLEOTIDE SEQUENCE [LARGE SCALE GENOMIC DNA]</scope>
    <source>
        <strain evidence="2">vB_Yru_GN1</strain>
    </source>
</reference>
<evidence type="ECO:0000313" key="1">
    <source>
        <dbReference type="EMBL" id="BES79911.1"/>
    </source>
</evidence>
<evidence type="ECO:0000313" key="2">
    <source>
        <dbReference type="Proteomes" id="UP001304813"/>
    </source>
</evidence>
<dbReference type="GO" id="GO:0003676">
    <property type="term" value="F:nucleic acid binding"/>
    <property type="evidence" value="ECO:0007669"/>
    <property type="project" value="InterPro"/>
</dbReference>
<dbReference type="InterPro" id="IPR012337">
    <property type="entry name" value="RNaseH-like_sf"/>
</dbReference>
<proteinExistence type="predicted"/>
<keyword evidence="1" id="KW-0540">Nuclease</keyword>
<dbReference type="InterPro" id="IPR036397">
    <property type="entry name" value="RNaseH_sf"/>
</dbReference>
<sequence>MFMLSGDTETTGLDSKKNQLLEAGFVLVDTSVLINSPVIMEGQTLVNTIRNFPTFQVRILHNPDKLVFNDFILNMNRDFIYPLIRDYESLDKLTDDELFEKGYCRPDKVMHYLFKFLFDNKAITEEEFKNLRIKSAFNFLGKNFTGFDKPFLESCIDFSRIKARHRVADPCALYYDPRIDDEALPDLGTCLKRSGLFPEDYNVKHTSVEDAQDTAIVFFHKVLKNLDKSSEVDQPELDKVE</sequence>
<keyword evidence="1" id="KW-0269">Exonuclease</keyword>
<protein>
    <submittedName>
        <fullName evidence="1">3'-5' exonuclease</fullName>
    </submittedName>
</protein>
<dbReference type="EMBL" id="LC779065">
    <property type="protein sequence ID" value="BES79911.1"/>
    <property type="molecule type" value="Genomic_DNA"/>
</dbReference>
<dbReference type="SUPFAM" id="SSF53098">
    <property type="entry name" value="Ribonuclease H-like"/>
    <property type="match status" value="1"/>
</dbReference>
<name>A0AA86IYZ8_9CAUD</name>
<accession>A0AA86IYZ8</accession>
<keyword evidence="2" id="KW-1185">Reference proteome</keyword>